<name>A0A6P1SZB9_9RHOB</name>
<proteinExistence type="predicted"/>
<dbReference type="Pfam" id="PF01425">
    <property type="entry name" value="Amidase"/>
    <property type="match status" value="1"/>
</dbReference>
<gene>
    <name evidence="2" type="ORF">GO499_03800</name>
</gene>
<dbReference type="EMBL" id="CP046620">
    <property type="protein sequence ID" value="QHQ34369.1"/>
    <property type="molecule type" value="Genomic_DNA"/>
</dbReference>
<dbReference type="InterPro" id="IPR000120">
    <property type="entry name" value="Amidase"/>
</dbReference>
<dbReference type="RefSeq" id="WP_161860940.1">
    <property type="nucleotide sequence ID" value="NZ_CP046620.1"/>
</dbReference>
<accession>A0A6P1SZB9</accession>
<dbReference type="InterPro" id="IPR036928">
    <property type="entry name" value="AS_sf"/>
</dbReference>
<reference evidence="2 3" key="1">
    <citation type="submission" date="2019-12" db="EMBL/GenBank/DDBJ databases">
        <title>Complete genome sequence of Algicella marina strain 9Alg 56(T) isolated from the red alga Tichocarpus crinitus.</title>
        <authorList>
            <person name="Kim S.-G."/>
            <person name="Nedashkovskaya O.I."/>
        </authorList>
    </citation>
    <scope>NUCLEOTIDE SEQUENCE [LARGE SCALE GENOMIC DNA]</scope>
    <source>
        <strain evidence="2 3">9Alg 56</strain>
    </source>
</reference>
<evidence type="ECO:0000313" key="2">
    <source>
        <dbReference type="EMBL" id="QHQ34369.1"/>
    </source>
</evidence>
<dbReference type="PANTHER" id="PTHR11895">
    <property type="entry name" value="TRANSAMIDASE"/>
    <property type="match status" value="1"/>
</dbReference>
<dbReference type="GO" id="GO:0003824">
    <property type="term" value="F:catalytic activity"/>
    <property type="evidence" value="ECO:0007669"/>
    <property type="project" value="InterPro"/>
</dbReference>
<dbReference type="PANTHER" id="PTHR11895:SF151">
    <property type="entry name" value="GLUTAMYL-TRNA(GLN) AMIDOTRANSFERASE SUBUNIT A"/>
    <property type="match status" value="1"/>
</dbReference>
<dbReference type="Proteomes" id="UP000464495">
    <property type="component" value="Chromosome"/>
</dbReference>
<dbReference type="AlphaFoldDB" id="A0A6P1SZB9"/>
<feature type="domain" description="Amidase" evidence="1">
    <location>
        <begin position="26"/>
        <end position="445"/>
    </location>
</feature>
<dbReference type="KEGG" id="amaq:GO499_03800"/>
<keyword evidence="3" id="KW-1185">Reference proteome</keyword>
<evidence type="ECO:0000313" key="3">
    <source>
        <dbReference type="Proteomes" id="UP000464495"/>
    </source>
</evidence>
<dbReference type="SUPFAM" id="SSF75304">
    <property type="entry name" value="Amidase signature (AS) enzymes"/>
    <property type="match status" value="1"/>
</dbReference>
<organism evidence="2 3">
    <name type="scientific">Algicella marina</name>
    <dbReference type="NCBI Taxonomy" id="2683284"/>
    <lineage>
        <taxon>Bacteria</taxon>
        <taxon>Pseudomonadati</taxon>
        <taxon>Pseudomonadota</taxon>
        <taxon>Alphaproteobacteria</taxon>
        <taxon>Rhodobacterales</taxon>
        <taxon>Paracoccaceae</taxon>
        <taxon>Algicella</taxon>
    </lineage>
</organism>
<evidence type="ECO:0000259" key="1">
    <source>
        <dbReference type="Pfam" id="PF01425"/>
    </source>
</evidence>
<sequence length="470" mass="48602">MTTLLDQSASAIAAAVAAGQIEPLDLAEAALARAAERNPTINALTRIEAAPIRAEAAALTQRIAAGEALPLAGVPVVIKDNIWVKDRRVTQGSRLFEDHIAPEDAIATARLRAAGALILGISTCSEFACKGVTNTPLYGTTRNPLDKDLTPGGSSGGSAAALADGIVPLALGTDGGGSGRRPAAHCGVIGFKPSQGAIPYGPGFPEPFWDICTIAPMARTAADLSLLFETLVGAEERDVISRLTLAPAEESRSLRIAFAPRMGRDVAMDADATAVTLAAIDALRSAGVVIHDAAPDWPDGGNEGALMPLQFAGLAALHGQKWKSRPELFDPDIGTQIEQGLALPGTAVARALDAGRAMRTALAAFFTRYDLLLCPTTPCAAWPLGRPGPESIGGRPASPRDHAVFTPQMNHARSPALSLPCGSNPRGLPFGLQIIARVGADRSVLAAARHFESIFLSAGLTSAPFPDEAA</sequence>
<protein>
    <submittedName>
        <fullName evidence="2">Amidase</fullName>
    </submittedName>
</protein>
<dbReference type="Gene3D" id="3.90.1300.10">
    <property type="entry name" value="Amidase signature (AS) domain"/>
    <property type="match status" value="1"/>
</dbReference>
<dbReference type="InterPro" id="IPR023631">
    <property type="entry name" value="Amidase_dom"/>
</dbReference>